<dbReference type="CDD" id="cd04645">
    <property type="entry name" value="LbH_gamma_CA_like"/>
    <property type="match status" value="1"/>
</dbReference>
<comment type="caution">
    <text evidence="1">The sequence shown here is derived from an EMBL/GenBank/DDBJ whole genome shotgun (WGS) entry which is preliminary data.</text>
</comment>
<dbReference type="SUPFAM" id="SSF51161">
    <property type="entry name" value="Trimeric LpxA-like enzymes"/>
    <property type="match status" value="1"/>
</dbReference>
<name>A0ABQ2CXG2_9DEIO</name>
<reference evidence="2" key="1">
    <citation type="journal article" date="2019" name="Int. J. Syst. Evol. Microbiol.">
        <title>The Global Catalogue of Microorganisms (GCM) 10K type strain sequencing project: providing services to taxonomists for standard genome sequencing and annotation.</title>
        <authorList>
            <consortium name="The Broad Institute Genomics Platform"/>
            <consortium name="The Broad Institute Genome Sequencing Center for Infectious Disease"/>
            <person name="Wu L."/>
            <person name="Ma J."/>
        </authorList>
    </citation>
    <scope>NUCLEOTIDE SEQUENCE [LARGE SCALE GENOMIC DNA]</scope>
    <source>
        <strain evidence="2">JCM 14370</strain>
    </source>
</reference>
<proteinExistence type="predicted"/>
<dbReference type="RefSeq" id="WP_188999912.1">
    <property type="nucleotide sequence ID" value="NZ_BMOD01000002.1"/>
</dbReference>
<gene>
    <name evidence="1" type="ORF">GCM10008938_06850</name>
</gene>
<protein>
    <recommendedName>
        <fullName evidence="3">Gamma carbonic anhydrase family protein</fullName>
    </recommendedName>
</protein>
<evidence type="ECO:0008006" key="3">
    <source>
        <dbReference type="Google" id="ProtNLM"/>
    </source>
</evidence>
<dbReference type="Gene3D" id="2.160.10.10">
    <property type="entry name" value="Hexapeptide repeat proteins"/>
    <property type="match status" value="1"/>
</dbReference>
<evidence type="ECO:0000313" key="1">
    <source>
        <dbReference type="EMBL" id="GGJ23300.1"/>
    </source>
</evidence>
<dbReference type="InterPro" id="IPR050484">
    <property type="entry name" value="Transf_Hexapept/Carb_Anhydrase"/>
</dbReference>
<organism evidence="1 2">
    <name type="scientific">Deinococcus roseus</name>
    <dbReference type="NCBI Taxonomy" id="392414"/>
    <lineage>
        <taxon>Bacteria</taxon>
        <taxon>Thermotogati</taxon>
        <taxon>Deinococcota</taxon>
        <taxon>Deinococci</taxon>
        <taxon>Deinococcales</taxon>
        <taxon>Deinococcaceae</taxon>
        <taxon>Deinococcus</taxon>
    </lineage>
</organism>
<dbReference type="EMBL" id="BMOD01000002">
    <property type="protein sequence ID" value="GGJ23300.1"/>
    <property type="molecule type" value="Genomic_DNA"/>
</dbReference>
<dbReference type="PANTHER" id="PTHR13061:SF29">
    <property type="entry name" value="GAMMA CARBONIC ANHYDRASE-LIKE 1, MITOCHONDRIAL-RELATED"/>
    <property type="match status" value="1"/>
</dbReference>
<evidence type="ECO:0000313" key="2">
    <source>
        <dbReference type="Proteomes" id="UP000632222"/>
    </source>
</evidence>
<sequence>MPFYELAGEKPKVARTAWIAPSADVIGKVTIGDHASVWFGVVLRGDVEAITIGEGSNVQDGAVLHSDPGFPCVLHQNVTVGHRAIVHGATLHEGSLVGMGAIMLNGSSLGKGAMLAAGALLKEGQHIEDGMLAVGVPAKVIKVAPPTQNAQRYQQNAQRYQSGCVPITEAEEP</sequence>
<accession>A0ABQ2CXG2</accession>
<keyword evidence="2" id="KW-1185">Reference proteome</keyword>
<dbReference type="PANTHER" id="PTHR13061">
    <property type="entry name" value="DYNACTIN SUBUNIT P25"/>
    <property type="match status" value="1"/>
</dbReference>
<dbReference type="Proteomes" id="UP000632222">
    <property type="component" value="Unassembled WGS sequence"/>
</dbReference>
<dbReference type="InterPro" id="IPR011004">
    <property type="entry name" value="Trimer_LpxA-like_sf"/>
</dbReference>
<dbReference type="InterPro" id="IPR047324">
    <property type="entry name" value="LbH_gamma_CA-like"/>
</dbReference>